<reference evidence="3" key="3">
    <citation type="submission" date="2015-06" db="UniProtKB">
        <authorList>
            <consortium name="EnsemblMetazoa"/>
        </authorList>
    </citation>
    <scope>IDENTIFICATION</scope>
</reference>
<dbReference type="KEGG" id="hro:HELRODRAFT_171775"/>
<feature type="transmembrane region" description="Helical" evidence="1">
    <location>
        <begin position="45"/>
        <end position="63"/>
    </location>
</feature>
<dbReference type="InParanoid" id="T1F4N3"/>
<dbReference type="EMBL" id="AMQM01003932">
    <property type="status" value="NOT_ANNOTATED_CDS"/>
    <property type="molecule type" value="Genomic_DNA"/>
</dbReference>
<dbReference type="EMBL" id="KB096365">
    <property type="protein sequence ID" value="ESO05384.1"/>
    <property type="molecule type" value="Genomic_DNA"/>
</dbReference>
<gene>
    <name evidence="3" type="primary">20203782</name>
    <name evidence="2" type="ORF">HELRODRAFT_171775</name>
</gene>
<dbReference type="RefSeq" id="XP_009016699.1">
    <property type="nucleotide sequence ID" value="XM_009018451.1"/>
</dbReference>
<evidence type="ECO:0000313" key="2">
    <source>
        <dbReference type="EMBL" id="ESO05384.1"/>
    </source>
</evidence>
<name>T1F4N3_HELRO</name>
<accession>T1F4N3</accession>
<dbReference type="EnsemblMetazoa" id="HelroT171775">
    <property type="protein sequence ID" value="HelroP171775"/>
    <property type="gene ID" value="HelroG171775"/>
</dbReference>
<protein>
    <submittedName>
        <fullName evidence="2 3">Uncharacterized protein</fullName>
    </submittedName>
</protein>
<evidence type="ECO:0000256" key="1">
    <source>
        <dbReference type="SAM" id="Phobius"/>
    </source>
</evidence>
<dbReference type="CTD" id="20203782"/>
<dbReference type="AlphaFoldDB" id="T1F4N3"/>
<keyword evidence="1" id="KW-0812">Transmembrane</keyword>
<reference evidence="2 4" key="2">
    <citation type="journal article" date="2013" name="Nature">
        <title>Insights into bilaterian evolution from three spiralian genomes.</title>
        <authorList>
            <person name="Simakov O."/>
            <person name="Marletaz F."/>
            <person name="Cho S.J."/>
            <person name="Edsinger-Gonzales E."/>
            <person name="Havlak P."/>
            <person name="Hellsten U."/>
            <person name="Kuo D.H."/>
            <person name="Larsson T."/>
            <person name="Lv J."/>
            <person name="Arendt D."/>
            <person name="Savage R."/>
            <person name="Osoegawa K."/>
            <person name="de Jong P."/>
            <person name="Grimwood J."/>
            <person name="Chapman J.A."/>
            <person name="Shapiro H."/>
            <person name="Aerts A."/>
            <person name="Otillar R.P."/>
            <person name="Terry A.Y."/>
            <person name="Boore J.L."/>
            <person name="Grigoriev I.V."/>
            <person name="Lindberg D.R."/>
            <person name="Seaver E.C."/>
            <person name="Weisblat D.A."/>
            <person name="Putnam N.H."/>
            <person name="Rokhsar D.S."/>
        </authorList>
    </citation>
    <scope>NUCLEOTIDE SEQUENCE</scope>
</reference>
<keyword evidence="4" id="KW-1185">Reference proteome</keyword>
<keyword evidence="1" id="KW-0472">Membrane</keyword>
<proteinExistence type="predicted"/>
<sequence>MYDNAGEDTPAYKEDSHVEYDFDEQVDIYKADEIHGYEQYIYVRFFLYVCTFIVLYILVCVHAQKFIKLACLKSDSTKKEDDDVEGNCGNRIIRSNVSQKSIMFKKNNHNNFPGTSKNILIDGRAVIVNRQANKFIPLENIYNYESILNVANTENLNTLTLENCLNTTNFKLYFNIGRRKFNMLVLNNFKILILVINEYTKLRWTAHDVGDDCNTDNRNGDFETQKIDNHDNNIKVIGSSMNINDINIRDEKMKTDVSKKQTSTIDFKQNVCNIENESFQSFINMNIKISDTITQTSNSEERTTRNDNNNNDLFSLNIEIFNKTSEINFNKTLLLTRLIIIFKQKLTITFQYTLISITITPKLMQQKNDGNFKKILSDNEGSIKCLEHISSDPTKQSSGYDNSDCEGFNACDHHSPSDSAVKVALDMLFNDIFKILWNF</sequence>
<evidence type="ECO:0000313" key="4">
    <source>
        <dbReference type="Proteomes" id="UP000015101"/>
    </source>
</evidence>
<dbReference type="HOGENOM" id="CLU_624506_0_0_1"/>
<dbReference type="Proteomes" id="UP000015101">
    <property type="component" value="Unassembled WGS sequence"/>
</dbReference>
<evidence type="ECO:0000313" key="3">
    <source>
        <dbReference type="EnsemblMetazoa" id="HelroP171775"/>
    </source>
</evidence>
<reference evidence="4" key="1">
    <citation type="submission" date="2012-12" db="EMBL/GenBank/DDBJ databases">
        <authorList>
            <person name="Hellsten U."/>
            <person name="Grimwood J."/>
            <person name="Chapman J.A."/>
            <person name="Shapiro H."/>
            <person name="Aerts A."/>
            <person name="Otillar R.P."/>
            <person name="Terry A.Y."/>
            <person name="Boore J.L."/>
            <person name="Simakov O."/>
            <person name="Marletaz F."/>
            <person name="Cho S.-J."/>
            <person name="Edsinger-Gonzales E."/>
            <person name="Havlak P."/>
            <person name="Kuo D.-H."/>
            <person name="Larsson T."/>
            <person name="Lv J."/>
            <person name="Arendt D."/>
            <person name="Savage R."/>
            <person name="Osoegawa K."/>
            <person name="de Jong P."/>
            <person name="Lindberg D.R."/>
            <person name="Seaver E.C."/>
            <person name="Weisblat D.A."/>
            <person name="Putnam N.H."/>
            <person name="Grigoriev I.V."/>
            <person name="Rokhsar D.S."/>
        </authorList>
    </citation>
    <scope>NUCLEOTIDE SEQUENCE</scope>
</reference>
<keyword evidence="1" id="KW-1133">Transmembrane helix</keyword>
<dbReference type="GeneID" id="20203782"/>
<organism evidence="3 4">
    <name type="scientific">Helobdella robusta</name>
    <name type="common">Californian leech</name>
    <dbReference type="NCBI Taxonomy" id="6412"/>
    <lineage>
        <taxon>Eukaryota</taxon>
        <taxon>Metazoa</taxon>
        <taxon>Spiralia</taxon>
        <taxon>Lophotrochozoa</taxon>
        <taxon>Annelida</taxon>
        <taxon>Clitellata</taxon>
        <taxon>Hirudinea</taxon>
        <taxon>Rhynchobdellida</taxon>
        <taxon>Glossiphoniidae</taxon>
        <taxon>Helobdella</taxon>
    </lineage>
</organism>